<evidence type="ECO:0000256" key="3">
    <source>
        <dbReference type="ARBA" id="ARBA00023242"/>
    </source>
</evidence>
<dbReference type="InterPro" id="IPR011990">
    <property type="entry name" value="TPR-like_helical_dom_sf"/>
</dbReference>
<comment type="subcellular location">
    <subcellularLocation>
        <location evidence="1">Nucleus</location>
    </subcellularLocation>
</comment>
<evidence type="ECO:0000256" key="2">
    <source>
        <dbReference type="ARBA" id="ARBA00009265"/>
    </source>
</evidence>
<feature type="region of interest" description="Disordered" evidence="4">
    <location>
        <begin position="1"/>
        <end position="71"/>
    </location>
</feature>
<dbReference type="PANTHER" id="PTHR13471:SF0">
    <property type="entry name" value="NUCLEAR EXOSOME REGULATOR NRDE2"/>
    <property type="match status" value="1"/>
</dbReference>
<organism evidence="5 6">
    <name type="scientific">Marasmiellus scandens</name>
    <dbReference type="NCBI Taxonomy" id="2682957"/>
    <lineage>
        <taxon>Eukaryota</taxon>
        <taxon>Fungi</taxon>
        <taxon>Dikarya</taxon>
        <taxon>Basidiomycota</taxon>
        <taxon>Agaricomycotina</taxon>
        <taxon>Agaricomycetes</taxon>
        <taxon>Agaricomycetidae</taxon>
        <taxon>Agaricales</taxon>
        <taxon>Marasmiineae</taxon>
        <taxon>Omphalotaceae</taxon>
        <taxon>Marasmiellus</taxon>
    </lineage>
</organism>
<feature type="compositionally biased region" description="Basic and acidic residues" evidence="4">
    <location>
        <begin position="185"/>
        <end position="195"/>
    </location>
</feature>
<reference evidence="5 6" key="1">
    <citation type="submission" date="2024-01" db="EMBL/GenBank/DDBJ databases">
        <title>A draft genome for the cacao thread blight pathogen Marasmiellus scandens.</title>
        <authorList>
            <person name="Baruah I.K."/>
            <person name="Leung J."/>
            <person name="Bukari Y."/>
            <person name="Amoako-Attah I."/>
            <person name="Meinhardt L.W."/>
            <person name="Bailey B.A."/>
            <person name="Cohen S.P."/>
        </authorList>
    </citation>
    <scope>NUCLEOTIDE SEQUENCE [LARGE SCALE GENOMIC DNA]</scope>
    <source>
        <strain evidence="5 6">GH-19</strain>
    </source>
</reference>
<proteinExistence type="inferred from homology"/>
<dbReference type="SUPFAM" id="SSF48452">
    <property type="entry name" value="TPR-like"/>
    <property type="match status" value="1"/>
</dbReference>
<comment type="similarity">
    <text evidence="2">Belongs to the NRDE2 family.</text>
</comment>
<keyword evidence="6" id="KW-1185">Reference proteome</keyword>
<gene>
    <name evidence="5" type="ORF">VKT23_003263</name>
</gene>
<evidence type="ECO:0000313" key="5">
    <source>
        <dbReference type="EMBL" id="KAK7468762.1"/>
    </source>
</evidence>
<feature type="compositionally biased region" description="Low complexity" evidence="4">
    <location>
        <begin position="1"/>
        <end position="17"/>
    </location>
</feature>
<sequence length="665" mass="75064">MTTPSFSSFPTSFSSFPDLDAGQSEPEKKKESSKKHRHESKRDKSKHKDKGKDKEHKEKKRDHRVEEEAQDVYSSQRFFYSDRKGDPLNVEYGKLHRGDIPRYNDRYSKKILGLSQEWTIFHRNDKGIQVGKGHRKEVTDLASKEARRLLSEPSTRRIRGNDKTDKYQEVDGYIRLTSGLKSEETTAYRSITREEDNSDSDASSSKSDHEGPDSSDDESEDYVLTSEQEALKSLEQQLSADPTSIDNWLQLLSRTLSTVDPASKNATKARSEITLSVLSRALRADPQNSASTTLRLKYLRAGANVWEQDKLHSEWENALKLGDVDVWLEWLEWRISVGKEGIDGVFDAARRVMSSLGDSEEEEMAKLRVFWRVAVACQQAGYTERATAMFQAQAELTFEMSQSFCGLPLEACLVAFEEFWESEAPRVGEEGSKGWSRWNPQDQIMVASTSTQIQSIQDHNSDPYQTWAQEESLADQTRRLPLRTMDEASDSDPYAAVMFADIKDVLFALQSLRAKDVFRLAWLSLLGLPVPGISTLMYSNGSSWDDRWSLLHLSSPSFIGSIFPPAEGKRALTVDSVAGVLVGRQKEYAISFGPMKHWSWGVMQSLDPLFGSVGLWSKVDVTDLDQGLVSRVFSQLRLGEDDVEWDVLALAFSAATSVKRQVAPD</sequence>
<evidence type="ECO:0000256" key="1">
    <source>
        <dbReference type="ARBA" id="ARBA00004123"/>
    </source>
</evidence>
<accession>A0ABR1JWP5</accession>
<dbReference type="Pfam" id="PF08424">
    <property type="entry name" value="NRDE-2"/>
    <property type="match status" value="1"/>
</dbReference>
<feature type="compositionally biased region" description="Basic residues" evidence="4">
    <location>
        <begin position="31"/>
        <end position="49"/>
    </location>
</feature>
<name>A0ABR1JWP5_9AGAR</name>
<evidence type="ECO:0000256" key="4">
    <source>
        <dbReference type="SAM" id="MobiDB-lite"/>
    </source>
</evidence>
<dbReference type="Proteomes" id="UP001498398">
    <property type="component" value="Unassembled WGS sequence"/>
</dbReference>
<dbReference type="InterPro" id="IPR013633">
    <property type="entry name" value="NRDE-2"/>
</dbReference>
<dbReference type="EMBL" id="JBANRG010000003">
    <property type="protein sequence ID" value="KAK7468762.1"/>
    <property type="molecule type" value="Genomic_DNA"/>
</dbReference>
<keyword evidence="3" id="KW-0539">Nucleus</keyword>
<feature type="region of interest" description="Disordered" evidence="4">
    <location>
        <begin position="185"/>
        <end position="224"/>
    </location>
</feature>
<comment type="caution">
    <text evidence="5">The sequence shown here is derived from an EMBL/GenBank/DDBJ whole genome shotgun (WGS) entry which is preliminary data.</text>
</comment>
<protein>
    <submittedName>
        <fullName evidence="5">Uncharacterized protein</fullName>
    </submittedName>
</protein>
<evidence type="ECO:0000313" key="6">
    <source>
        <dbReference type="Proteomes" id="UP001498398"/>
    </source>
</evidence>
<dbReference type="PANTHER" id="PTHR13471">
    <property type="entry name" value="TETRATRICOPEPTIDE-LIKE HELICAL"/>
    <property type="match status" value="1"/>
</dbReference>